<reference evidence="2" key="2">
    <citation type="journal article" date="2007" name="Science">
        <title>Draft genome sequence of the sexually transmitted pathogen Trichomonas vaginalis.</title>
        <authorList>
            <person name="Carlton J.M."/>
            <person name="Hirt R.P."/>
            <person name="Silva J.C."/>
            <person name="Delcher A.L."/>
            <person name="Schatz M."/>
            <person name="Zhao Q."/>
            <person name="Wortman J.R."/>
            <person name="Bidwell S.L."/>
            <person name="Alsmark U.C.M."/>
            <person name="Besteiro S."/>
            <person name="Sicheritz-Ponten T."/>
            <person name="Noel C.J."/>
            <person name="Dacks J.B."/>
            <person name="Foster P.G."/>
            <person name="Simillion C."/>
            <person name="Van de Peer Y."/>
            <person name="Miranda-Saavedra D."/>
            <person name="Barton G.J."/>
            <person name="Westrop G.D."/>
            <person name="Mueller S."/>
            <person name="Dessi D."/>
            <person name="Fiori P.L."/>
            <person name="Ren Q."/>
            <person name="Paulsen I."/>
            <person name="Zhang H."/>
            <person name="Bastida-Corcuera F.D."/>
            <person name="Simoes-Barbosa A."/>
            <person name="Brown M.T."/>
            <person name="Hayes R.D."/>
            <person name="Mukherjee M."/>
            <person name="Okumura C.Y."/>
            <person name="Schneider R."/>
            <person name="Smith A.J."/>
            <person name="Vanacova S."/>
            <person name="Villalvazo M."/>
            <person name="Haas B.J."/>
            <person name="Pertea M."/>
            <person name="Feldblyum T.V."/>
            <person name="Utterback T.R."/>
            <person name="Shu C.L."/>
            <person name="Osoegawa K."/>
            <person name="de Jong P.J."/>
            <person name="Hrdy I."/>
            <person name="Horvathova L."/>
            <person name="Zubacova Z."/>
            <person name="Dolezal P."/>
            <person name="Malik S.B."/>
            <person name="Logsdon J.M. Jr."/>
            <person name="Henze K."/>
            <person name="Gupta A."/>
            <person name="Wang C.C."/>
            <person name="Dunne R.L."/>
            <person name="Upcroft J.A."/>
            <person name="Upcroft P."/>
            <person name="White O."/>
            <person name="Salzberg S.L."/>
            <person name="Tang P."/>
            <person name="Chiu C.-H."/>
            <person name="Lee Y.-S."/>
            <person name="Embley T.M."/>
            <person name="Coombs G.H."/>
            <person name="Mottram J.C."/>
            <person name="Tachezy J."/>
            <person name="Fraser-Liggett C.M."/>
            <person name="Johnson P.J."/>
        </authorList>
    </citation>
    <scope>NUCLEOTIDE SEQUENCE [LARGE SCALE GENOMIC DNA]</scope>
    <source>
        <strain evidence="2">G3</strain>
    </source>
</reference>
<keyword evidence="3" id="KW-1185">Reference proteome</keyword>
<reference evidence="2" key="1">
    <citation type="submission" date="2006-10" db="EMBL/GenBank/DDBJ databases">
        <authorList>
            <person name="Amadeo P."/>
            <person name="Zhao Q."/>
            <person name="Wortman J."/>
            <person name="Fraser-Liggett C."/>
            <person name="Carlton J."/>
        </authorList>
    </citation>
    <scope>NUCLEOTIDE SEQUENCE</scope>
    <source>
        <strain evidence="2">G3</strain>
    </source>
</reference>
<dbReference type="KEGG" id="tva:4771696"/>
<dbReference type="VEuPathDB" id="TrichDB:TVAG_371900"/>
<dbReference type="InParanoid" id="A2E0W1"/>
<gene>
    <name evidence="2" type="ORF">TVAG_371900</name>
</gene>
<evidence type="ECO:0008006" key="4">
    <source>
        <dbReference type="Google" id="ProtNLM"/>
    </source>
</evidence>
<dbReference type="Proteomes" id="UP000001542">
    <property type="component" value="Unassembled WGS sequence"/>
</dbReference>
<sequence length="232" mass="26395">MNMNISGRDRPKTPDEHIGRTFNHPRISRGNSSGDYNRRENSRTLKISGFNKDTPLEAVKAFVEAFGPSFNFQNNIPNFGSVSFSMYDIRNIIQIKINICHQKSFDTKLYCDSEFEKVSYCDSILLQPKFMNHSIVSDQIKNELMSYGDISACIQLINNSFLVRFYDCRVPAAIIESGPKLINSHVFIPSYSNMDTLHPSDTAKHVTDSIPQFSRPKLLEIIQGMKNFAKPA</sequence>
<evidence type="ECO:0000313" key="3">
    <source>
        <dbReference type="Proteomes" id="UP000001542"/>
    </source>
</evidence>
<accession>A2E0W1</accession>
<evidence type="ECO:0000313" key="2">
    <source>
        <dbReference type="EMBL" id="EAY13716.1"/>
    </source>
</evidence>
<organism evidence="2 3">
    <name type="scientific">Trichomonas vaginalis (strain ATCC PRA-98 / G3)</name>
    <dbReference type="NCBI Taxonomy" id="412133"/>
    <lineage>
        <taxon>Eukaryota</taxon>
        <taxon>Metamonada</taxon>
        <taxon>Parabasalia</taxon>
        <taxon>Trichomonadida</taxon>
        <taxon>Trichomonadidae</taxon>
        <taxon>Trichomonas</taxon>
    </lineage>
</organism>
<dbReference type="EMBL" id="DS113281">
    <property type="protein sequence ID" value="EAY13716.1"/>
    <property type="molecule type" value="Genomic_DNA"/>
</dbReference>
<dbReference type="RefSeq" id="XP_001325939.1">
    <property type="nucleotide sequence ID" value="XM_001325904.1"/>
</dbReference>
<feature type="compositionally biased region" description="Basic and acidic residues" evidence="1">
    <location>
        <begin position="7"/>
        <end position="19"/>
    </location>
</feature>
<protein>
    <recommendedName>
        <fullName evidence="4">RRM domain-containing protein</fullName>
    </recommendedName>
</protein>
<evidence type="ECO:0000256" key="1">
    <source>
        <dbReference type="SAM" id="MobiDB-lite"/>
    </source>
</evidence>
<name>A2E0W1_TRIV3</name>
<dbReference type="AlphaFoldDB" id="A2E0W1"/>
<dbReference type="VEuPathDB" id="TrichDB:TVAGG3_0326160"/>
<proteinExistence type="predicted"/>
<feature type="region of interest" description="Disordered" evidence="1">
    <location>
        <begin position="1"/>
        <end position="40"/>
    </location>
</feature>